<protein>
    <submittedName>
        <fullName evidence="1">12639_t:CDS:1</fullName>
    </submittedName>
</protein>
<accession>A0A9N9IUF9</accession>
<evidence type="ECO:0000313" key="2">
    <source>
        <dbReference type="Proteomes" id="UP000789375"/>
    </source>
</evidence>
<sequence>VTAGVWTRVRASVVNGGDGAFADETRKAHKGYSLTIPDRVKKYWLGFGVTLSFENDKWRGPFTNDEDRCYHFHGDESYWELFDC</sequence>
<dbReference type="Proteomes" id="UP000789375">
    <property type="component" value="Unassembled WGS sequence"/>
</dbReference>
<comment type="caution">
    <text evidence="1">The sequence shown here is derived from an EMBL/GenBank/DDBJ whole genome shotgun (WGS) entry which is preliminary data.</text>
</comment>
<dbReference type="AlphaFoldDB" id="A0A9N9IUF9"/>
<reference evidence="1" key="1">
    <citation type="submission" date="2021-06" db="EMBL/GenBank/DDBJ databases">
        <authorList>
            <person name="Kallberg Y."/>
            <person name="Tangrot J."/>
            <person name="Rosling A."/>
        </authorList>
    </citation>
    <scope>NUCLEOTIDE SEQUENCE</scope>
    <source>
        <strain evidence="1">87-6 pot B 2015</strain>
    </source>
</reference>
<evidence type="ECO:0000313" key="1">
    <source>
        <dbReference type="EMBL" id="CAG8750275.1"/>
    </source>
</evidence>
<dbReference type="EMBL" id="CAJVPP010024785">
    <property type="protein sequence ID" value="CAG8750275.1"/>
    <property type="molecule type" value="Genomic_DNA"/>
</dbReference>
<proteinExistence type="predicted"/>
<feature type="non-terminal residue" evidence="1">
    <location>
        <position position="1"/>
    </location>
</feature>
<gene>
    <name evidence="1" type="ORF">FMOSSE_LOCUS16612</name>
</gene>
<keyword evidence="2" id="KW-1185">Reference proteome</keyword>
<organism evidence="1 2">
    <name type="scientific">Funneliformis mosseae</name>
    <name type="common">Endomycorrhizal fungus</name>
    <name type="synonym">Glomus mosseae</name>
    <dbReference type="NCBI Taxonomy" id="27381"/>
    <lineage>
        <taxon>Eukaryota</taxon>
        <taxon>Fungi</taxon>
        <taxon>Fungi incertae sedis</taxon>
        <taxon>Mucoromycota</taxon>
        <taxon>Glomeromycotina</taxon>
        <taxon>Glomeromycetes</taxon>
        <taxon>Glomerales</taxon>
        <taxon>Glomeraceae</taxon>
        <taxon>Funneliformis</taxon>
    </lineage>
</organism>
<name>A0A9N9IUF9_FUNMO</name>